<feature type="domain" description="Reverse transcriptase zinc-binding" evidence="1">
    <location>
        <begin position="131"/>
        <end position="183"/>
    </location>
</feature>
<evidence type="ECO:0000313" key="3">
    <source>
        <dbReference type="Proteomes" id="UP000554482"/>
    </source>
</evidence>
<name>A0A7J6VN69_THATH</name>
<keyword evidence="3" id="KW-1185">Reference proteome</keyword>
<dbReference type="Pfam" id="PF13966">
    <property type="entry name" value="zf-RVT"/>
    <property type="match status" value="1"/>
</dbReference>
<dbReference type="AlphaFoldDB" id="A0A7J6VN69"/>
<dbReference type="OrthoDB" id="1936793at2759"/>
<gene>
    <name evidence="2" type="ORF">FRX31_024070</name>
</gene>
<reference evidence="2 3" key="1">
    <citation type="submission" date="2020-06" db="EMBL/GenBank/DDBJ databases">
        <title>Transcriptomic and genomic resources for Thalictrum thalictroides and T. hernandezii: Facilitating candidate gene discovery in an emerging model plant lineage.</title>
        <authorList>
            <person name="Arias T."/>
            <person name="Riano-Pachon D.M."/>
            <person name="Di Stilio V.S."/>
        </authorList>
    </citation>
    <scope>NUCLEOTIDE SEQUENCE [LARGE SCALE GENOMIC DNA]</scope>
    <source>
        <strain evidence="3">cv. WT478/WT964</strain>
        <tissue evidence="2">Leaves</tissue>
    </source>
</reference>
<dbReference type="Proteomes" id="UP000554482">
    <property type="component" value="Unassembled WGS sequence"/>
</dbReference>
<evidence type="ECO:0000313" key="2">
    <source>
        <dbReference type="EMBL" id="KAF5186343.1"/>
    </source>
</evidence>
<protein>
    <recommendedName>
        <fullName evidence="1">Reverse transcriptase zinc-binding domain-containing protein</fullName>
    </recommendedName>
</protein>
<feature type="non-terminal residue" evidence="2">
    <location>
        <position position="1"/>
    </location>
</feature>
<proteinExistence type="predicted"/>
<evidence type="ECO:0000259" key="1">
    <source>
        <dbReference type="Pfam" id="PF13966"/>
    </source>
</evidence>
<accession>A0A7J6VN69</accession>
<sequence length="192" mass="23032">FKGMIRKYLENDDEDEEMTAEVMEAILKRRLSKKHEETDDELMDELELRRISKKREETDDELMDELELRRLSKKHEETDDELMDDFELRPIDNASDAKIGSGFEEAFETDDEIEDLCNDKLVWTPHPRGVFTIATAYEVPREDGHKQQWWKQLPQNIPKHAFITWMTWQAALTTLDKLVDWRYYLTQTRHEP</sequence>
<dbReference type="InterPro" id="IPR026960">
    <property type="entry name" value="RVT-Znf"/>
</dbReference>
<organism evidence="2 3">
    <name type="scientific">Thalictrum thalictroides</name>
    <name type="common">Rue-anemone</name>
    <name type="synonym">Anemone thalictroides</name>
    <dbReference type="NCBI Taxonomy" id="46969"/>
    <lineage>
        <taxon>Eukaryota</taxon>
        <taxon>Viridiplantae</taxon>
        <taxon>Streptophyta</taxon>
        <taxon>Embryophyta</taxon>
        <taxon>Tracheophyta</taxon>
        <taxon>Spermatophyta</taxon>
        <taxon>Magnoliopsida</taxon>
        <taxon>Ranunculales</taxon>
        <taxon>Ranunculaceae</taxon>
        <taxon>Thalictroideae</taxon>
        <taxon>Thalictrum</taxon>
    </lineage>
</organism>
<comment type="caution">
    <text evidence="2">The sequence shown here is derived from an EMBL/GenBank/DDBJ whole genome shotgun (WGS) entry which is preliminary data.</text>
</comment>
<dbReference type="EMBL" id="JABWDY010029428">
    <property type="protein sequence ID" value="KAF5186343.1"/>
    <property type="molecule type" value="Genomic_DNA"/>
</dbReference>